<evidence type="ECO:0000313" key="1">
    <source>
        <dbReference type="EMBL" id="AKA61896.1"/>
    </source>
</evidence>
<keyword evidence="2" id="KW-1185">Reference proteome</keyword>
<dbReference type="EMBL" id="KP890823">
    <property type="protein sequence ID" value="AKA61896.1"/>
    <property type="molecule type" value="Genomic_DNA"/>
</dbReference>
<name>A0A0G2SSF7_9CAUD</name>
<proteinExistence type="predicted"/>
<dbReference type="RefSeq" id="YP_009195452.1">
    <property type="nucleotide sequence ID" value="NC_028762.1"/>
</dbReference>
<dbReference type="Proteomes" id="UP000202749">
    <property type="component" value="Segment"/>
</dbReference>
<reference evidence="1 2" key="1">
    <citation type="submission" date="2015-03" db="EMBL/GenBank/DDBJ databases">
        <authorList>
            <person name="Melo L.D.R."/>
            <person name="Veiga P."/>
            <person name="Cerca N."/>
            <person name="Kropinski A.M."/>
            <person name="Azeredo J."/>
            <person name="Almeida C."/>
            <person name="Sillankorva S."/>
        </authorList>
    </citation>
    <scope>NUCLEOTIDE SEQUENCE [LARGE SCALE GENOMIC DNA]</scope>
</reference>
<accession>A0A0G2SSF7</accession>
<dbReference type="OrthoDB" id="4578at10239"/>
<dbReference type="KEGG" id="vg:26622833"/>
<dbReference type="GeneID" id="26622833"/>
<evidence type="ECO:0000313" key="2">
    <source>
        <dbReference type="Proteomes" id="UP000202749"/>
    </source>
</evidence>
<sequence>MNLIVPMYSMRSYKTGKYSLLKDGNLQLHLNRHQKGDVIVIPHSLQCEDSEELQEYFPDIIFEEAVYQENAYKSRKTFWEYNTFMVDSLANFYNCDAVVSDITGYKGTFPVFFNFNITKDPKHPREYIDEFIQEDVDSVNRSIYTTVLNKCQKDVLVSHGALSDKIIVTQEVIAPGVPEKFMQQSCIGFDWKNTIFFPFRISDKCYDFDYVYNSCKRYNLKLIITDPNDSWDKEKYPDCELLKLNKSEYYHALKAKPNIIYEENPEKVFHPGLAEFIYFKCNVQCIYALPSYEDIIVKGPIWEI</sequence>
<protein>
    <submittedName>
        <fullName evidence="1">Uncharacterized protein</fullName>
    </submittedName>
</protein>
<gene>
    <name evidence="1" type="ORF">Pm5461_034</name>
</gene>
<organism evidence="1 2">
    <name type="scientific">Proteus phage vB_PmiM_Pm5461</name>
    <dbReference type="NCBI Taxonomy" id="1636250"/>
    <lineage>
        <taxon>Viruses</taxon>
        <taxon>Duplodnaviria</taxon>
        <taxon>Heunggongvirae</taxon>
        <taxon>Uroviricota</taxon>
        <taxon>Caudoviricetes</taxon>
        <taxon>Pantevenvirales</taxon>
        <taxon>Straboviridae</taxon>
        <taxon>Bragavirus</taxon>
        <taxon>Bragavirus pm5461</taxon>
    </lineage>
</organism>